<dbReference type="Proteomes" id="UP000824890">
    <property type="component" value="Unassembled WGS sequence"/>
</dbReference>
<sequence length="201" mass="22220">MTSRYPPENIIQGFNQKQKGAAGETSKESESRTPLRLHPESICNVRVLCSFYPGLRVETLTVTVSHKNHMAPNADHPTGMRKLFICRVVSILDISLPPKACNIMEICRIKRSVQLERGVKDGRHGYMATVYGEGGTSRTIFYPFSGVTEELKAFFSDISETSKEQEPRRLSCVEGTRDVAVLGAMLESGARNGAVVPVAKF</sequence>
<name>A0ABQ8BGZ9_BRANA</name>
<keyword evidence="3" id="KW-1185">Reference proteome</keyword>
<feature type="region of interest" description="Disordered" evidence="1">
    <location>
        <begin position="1"/>
        <end position="35"/>
    </location>
</feature>
<accession>A0ABQ8BGZ9</accession>
<evidence type="ECO:0008006" key="4">
    <source>
        <dbReference type="Google" id="ProtNLM"/>
    </source>
</evidence>
<gene>
    <name evidence="2" type="ORF">HID58_043582</name>
</gene>
<proteinExistence type="predicted"/>
<evidence type="ECO:0000313" key="3">
    <source>
        <dbReference type="Proteomes" id="UP000824890"/>
    </source>
</evidence>
<comment type="caution">
    <text evidence="2">The sequence shown here is derived from an EMBL/GenBank/DDBJ whole genome shotgun (WGS) entry which is preliminary data.</text>
</comment>
<feature type="compositionally biased region" description="Basic and acidic residues" evidence="1">
    <location>
        <begin position="25"/>
        <end position="35"/>
    </location>
</feature>
<evidence type="ECO:0000256" key="1">
    <source>
        <dbReference type="SAM" id="MobiDB-lite"/>
    </source>
</evidence>
<dbReference type="EMBL" id="JAGKQM010000011">
    <property type="protein sequence ID" value="KAH0904079.1"/>
    <property type="molecule type" value="Genomic_DNA"/>
</dbReference>
<protein>
    <recommendedName>
        <fullName evidence="4">Gfo/Idh/MocA-like oxidoreductase C-terminal domain-containing protein</fullName>
    </recommendedName>
</protein>
<organism evidence="2 3">
    <name type="scientific">Brassica napus</name>
    <name type="common">Rape</name>
    <dbReference type="NCBI Taxonomy" id="3708"/>
    <lineage>
        <taxon>Eukaryota</taxon>
        <taxon>Viridiplantae</taxon>
        <taxon>Streptophyta</taxon>
        <taxon>Embryophyta</taxon>
        <taxon>Tracheophyta</taxon>
        <taxon>Spermatophyta</taxon>
        <taxon>Magnoliopsida</taxon>
        <taxon>eudicotyledons</taxon>
        <taxon>Gunneridae</taxon>
        <taxon>Pentapetalae</taxon>
        <taxon>rosids</taxon>
        <taxon>malvids</taxon>
        <taxon>Brassicales</taxon>
        <taxon>Brassicaceae</taxon>
        <taxon>Brassiceae</taxon>
        <taxon>Brassica</taxon>
    </lineage>
</organism>
<reference evidence="2 3" key="1">
    <citation type="submission" date="2021-05" db="EMBL/GenBank/DDBJ databases">
        <title>Genome Assembly of Synthetic Allotetraploid Brassica napus Reveals Homoeologous Exchanges between Subgenomes.</title>
        <authorList>
            <person name="Davis J.T."/>
        </authorList>
    </citation>
    <scope>NUCLEOTIDE SEQUENCE [LARGE SCALE GENOMIC DNA]</scope>
    <source>
        <strain evidence="3">cv. Da-Ae</strain>
        <tissue evidence="2">Seedling</tissue>
    </source>
</reference>
<evidence type="ECO:0000313" key="2">
    <source>
        <dbReference type="EMBL" id="KAH0904079.1"/>
    </source>
</evidence>